<dbReference type="EMBL" id="CAJVQB010173599">
    <property type="protein sequence ID" value="CAG8857671.1"/>
    <property type="molecule type" value="Genomic_DNA"/>
</dbReference>
<evidence type="ECO:0000313" key="2">
    <source>
        <dbReference type="Proteomes" id="UP000789901"/>
    </source>
</evidence>
<name>A0ABN7XUS8_GIGMA</name>
<proteinExistence type="predicted"/>
<organism evidence="1 2">
    <name type="scientific">Gigaspora margarita</name>
    <dbReference type="NCBI Taxonomy" id="4874"/>
    <lineage>
        <taxon>Eukaryota</taxon>
        <taxon>Fungi</taxon>
        <taxon>Fungi incertae sedis</taxon>
        <taxon>Mucoromycota</taxon>
        <taxon>Glomeromycotina</taxon>
        <taxon>Glomeromycetes</taxon>
        <taxon>Diversisporales</taxon>
        <taxon>Gigasporaceae</taxon>
        <taxon>Gigaspora</taxon>
    </lineage>
</organism>
<gene>
    <name evidence="1" type="ORF">GMARGA_LOCUS46490</name>
</gene>
<sequence length="67" mass="7772">AQERNERACSTFIAKIGESYTRDQLIFIDERKCYTILLALTIDRIIAVDIIDGSCDRKQFVDFILDQ</sequence>
<evidence type="ECO:0000313" key="1">
    <source>
        <dbReference type="EMBL" id="CAG8857671.1"/>
    </source>
</evidence>
<reference evidence="1 2" key="1">
    <citation type="submission" date="2021-06" db="EMBL/GenBank/DDBJ databases">
        <authorList>
            <person name="Kallberg Y."/>
            <person name="Tangrot J."/>
            <person name="Rosling A."/>
        </authorList>
    </citation>
    <scope>NUCLEOTIDE SEQUENCE [LARGE SCALE GENOMIC DNA]</scope>
    <source>
        <strain evidence="1 2">120-4 pot B 10/14</strain>
    </source>
</reference>
<accession>A0ABN7XUS8</accession>
<feature type="non-terminal residue" evidence="1">
    <location>
        <position position="1"/>
    </location>
</feature>
<comment type="caution">
    <text evidence="1">The sequence shown here is derived from an EMBL/GenBank/DDBJ whole genome shotgun (WGS) entry which is preliminary data.</text>
</comment>
<protein>
    <submittedName>
        <fullName evidence="1">419_t:CDS:1</fullName>
    </submittedName>
</protein>
<dbReference type="Proteomes" id="UP000789901">
    <property type="component" value="Unassembled WGS sequence"/>
</dbReference>
<keyword evidence="2" id="KW-1185">Reference proteome</keyword>
<feature type="non-terminal residue" evidence="1">
    <location>
        <position position="67"/>
    </location>
</feature>